<dbReference type="OrthoDB" id="9786643at2"/>
<reference evidence="7 10" key="3">
    <citation type="submission" date="2018-10" db="EMBL/GenBank/DDBJ databases">
        <title>Propionibacterium australiense Genome Sequencing and Assembly.</title>
        <authorList>
            <person name="Bernier A.-M."/>
            <person name="Bernard K."/>
        </authorList>
    </citation>
    <scope>NUCLEOTIDE SEQUENCE [LARGE SCALE GENOMIC DNA]</scope>
    <source>
        <strain evidence="7 10">NML98A078</strain>
    </source>
</reference>
<dbReference type="InterPro" id="IPR013525">
    <property type="entry name" value="ABC2_TM"/>
</dbReference>
<accession>A0A383S4R5</accession>
<sequence length="279" mass="29350">MNPRAIPAVLRAGARQAAGDLRPVLLGAGLASLFVWAVVVIVVARVFDGPDGAATMFGPMFLASAVGAYGTYIAITIVGETYNDRVGGALLRVRILPHGPMVWAIGKTFSAIAQTILMQLAVLAGGTLFLGSLSWSAPQILLCLPVVLLTAVAGAPLGFLVGSLVRGVYSTFLSFPLMLAVMATSGVFCPLDAFPRWLQAIQLVLPTYWSGHLTRWALVGDPSWEFGGAFTPALAAVILVAWIVVGFAAVPAVVRRSFRKESIGSLARMQSTIRSQTGL</sequence>
<keyword evidence="2 5" id="KW-0812">Transmembrane</keyword>
<evidence type="ECO:0000313" key="10">
    <source>
        <dbReference type="Proteomes" id="UP000279336"/>
    </source>
</evidence>
<evidence type="ECO:0000313" key="9">
    <source>
        <dbReference type="Proteomes" id="UP000263928"/>
    </source>
</evidence>
<dbReference type="PANTHER" id="PTHR43027">
    <property type="entry name" value="DOXORUBICIN RESISTANCE ABC TRANSPORTER PERMEASE PROTEIN DRRC-RELATED"/>
    <property type="match status" value="1"/>
</dbReference>
<protein>
    <submittedName>
        <fullName evidence="7">ABC transporter permease</fullName>
    </submittedName>
    <submittedName>
        <fullName evidence="8">ABC-2 type transporter</fullName>
    </submittedName>
</protein>
<evidence type="ECO:0000313" key="7">
    <source>
        <dbReference type="EMBL" id="RLP11348.1"/>
    </source>
</evidence>
<feature type="transmembrane region" description="Helical" evidence="5">
    <location>
        <begin position="168"/>
        <end position="188"/>
    </location>
</feature>
<feature type="domain" description="ABC-2 type transporter transmembrane" evidence="6">
    <location>
        <begin position="54"/>
        <end position="216"/>
    </location>
</feature>
<reference evidence="9" key="1">
    <citation type="submission" date="2018-08" db="EMBL/GenBank/DDBJ databases">
        <authorList>
            <person name="Hornung B."/>
        </authorList>
    </citation>
    <scope>NUCLEOTIDE SEQUENCE [LARGE SCALE GENOMIC DNA]</scope>
</reference>
<dbReference type="Proteomes" id="UP000263928">
    <property type="component" value="Unassembled WGS sequence"/>
</dbReference>
<keyword evidence="4 5" id="KW-0472">Membrane</keyword>
<dbReference type="InterPro" id="IPR052902">
    <property type="entry name" value="ABC-2_transporter"/>
</dbReference>
<feature type="transmembrane region" description="Helical" evidence="5">
    <location>
        <begin position="233"/>
        <end position="254"/>
    </location>
</feature>
<dbReference type="RefSeq" id="WP_119161357.1">
    <property type="nucleotide sequence ID" value="NZ_LR134442.1"/>
</dbReference>
<dbReference type="GO" id="GO:0016020">
    <property type="term" value="C:membrane"/>
    <property type="evidence" value="ECO:0007669"/>
    <property type="project" value="UniProtKB-SubCell"/>
</dbReference>
<dbReference type="AlphaFoldDB" id="A0A383S4R5"/>
<name>A0A383S4R5_9ACTN</name>
<evidence type="ECO:0000256" key="3">
    <source>
        <dbReference type="ARBA" id="ARBA00022989"/>
    </source>
</evidence>
<dbReference type="EMBL" id="RCIW01000005">
    <property type="protein sequence ID" value="RLP11348.1"/>
    <property type="molecule type" value="Genomic_DNA"/>
</dbReference>
<keyword evidence="9" id="KW-1185">Reference proteome</keyword>
<dbReference type="Proteomes" id="UP000279336">
    <property type="component" value="Unassembled WGS sequence"/>
</dbReference>
<evidence type="ECO:0000256" key="2">
    <source>
        <dbReference type="ARBA" id="ARBA00022692"/>
    </source>
</evidence>
<organism evidence="8 9">
    <name type="scientific">Propionibacterium australiense</name>
    <dbReference type="NCBI Taxonomy" id="119981"/>
    <lineage>
        <taxon>Bacteria</taxon>
        <taxon>Bacillati</taxon>
        <taxon>Actinomycetota</taxon>
        <taxon>Actinomycetes</taxon>
        <taxon>Propionibacteriales</taxon>
        <taxon>Propionibacteriaceae</taxon>
        <taxon>Propionibacterium</taxon>
    </lineage>
</organism>
<evidence type="ECO:0000259" key="6">
    <source>
        <dbReference type="Pfam" id="PF01061"/>
    </source>
</evidence>
<feature type="transmembrane region" description="Helical" evidence="5">
    <location>
        <begin position="111"/>
        <end position="133"/>
    </location>
</feature>
<evidence type="ECO:0000256" key="1">
    <source>
        <dbReference type="ARBA" id="ARBA00004141"/>
    </source>
</evidence>
<evidence type="ECO:0000313" key="8">
    <source>
        <dbReference type="EMBL" id="SYZ32985.1"/>
    </source>
</evidence>
<proteinExistence type="predicted"/>
<gene>
    <name evidence="7" type="ORF">D7U36_04330</name>
    <name evidence="8" type="ORF">PROPAUS_0896</name>
</gene>
<dbReference type="EMBL" id="UNQJ01000004">
    <property type="protein sequence ID" value="SYZ32985.1"/>
    <property type="molecule type" value="Genomic_DNA"/>
</dbReference>
<evidence type="ECO:0000256" key="4">
    <source>
        <dbReference type="ARBA" id="ARBA00023136"/>
    </source>
</evidence>
<dbReference type="PANTHER" id="PTHR43027:SF1">
    <property type="entry name" value="DOXORUBICIN RESISTANCE ABC TRANSPORTER PERMEASE PROTEIN DRRC-RELATED"/>
    <property type="match status" value="1"/>
</dbReference>
<dbReference type="GO" id="GO:0140359">
    <property type="term" value="F:ABC-type transporter activity"/>
    <property type="evidence" value="ECO:0007669"/>
    <property type="project" value="InterPro"/>
</dbReference>
<feature type="transmembrane region" description="Helical" evidence="5">
    <location>
        <begin position="53"/>
        <end position="75"/>
    </location>
</feature>
<feature type="transmembrane region" description="Helical" evidence="5">
    <location>
        <begin position="24"/>
        <end position="47"/>
    </location>
</feature>
<comment type="subcellular location">
    <subcellularLocation>
        <location evidence="1">Membrane</location>
        <topology evidence="1">Multi-pass membrane protein</topology>
    </subcellularLocation>
</comment>
<evidence type="ECO:0000256" key="5">
    <source>
        <dbReference type="SAM" id="Phobius"/>
    </source>
</evidence>
<keyword evidence="3 5" id="KW-1133">Transmembrane helix</keyword>
<feature type="transmembrane region" description="Helical" evidence="5">
    <location>
        <begin position="139"/>
        <end position="161"/>
    </location>
</feature>
<reference evidence="8" key="2">
    <citation type="submission" date="2018-08" db="EMBL/GenBank/DDBJ databases">
        <authorList>
            <person name="Ferrada E.E."/>
            <person name="Latorre B.A."/>
        </authorList>
    </citation>
    <scope>NUCLEOTIDE SEQUENCE [LARGE SCALE GENOMIC DNA]</scope>
    <source>
        <strain evidence="8">Propionibacterium_australiense1</strain>
    </source>
</reference>
<dbReference type="Pfam" id="PF01061">
    <property type="entry name" value="ABC2_membrane"/>
    <property type="match status" value="1"/>
</dbReference>